<dbReference type="CDD" id="cd13589">
    <property type="entry name" value="PBP2_polyamine_RpCGA009"/>
    <property type="match status" value="1"/>
</dbReference>
<name>A0ABX4FJ95_9BORD</name>
<dbReference type="Gene3D" id="3.40.190.10">
    <property type="entry name" value="Periplasmic binding protein-like II"/>
    <property type="match status" value="2"/>
</dbReference>
<dbReference type="InterPro" id="IPR001188">
    <property type="entry name" value="Sperm_putr-bd"/>
</dbReference>
<accession>A0ABX4FJ95</accession>
<protein>
    <recommendedName>
        <fullName evidence="4">ABC transporter substrate-binding protein</fullName>
    </recommendedName>
</protein>
<dbReference type="PANTHER" id="PTHR30006">
    <property type="entry name" value="THIAMINE-BINDING PERIPLASMIC PROTEIN-RELATED"/>
    <property type="match status" value="1"/>
</dbReference>
<evidence type="ECO:0000256" key="1">
    <source>
        <dbReference type="ARBA" id="ARBA00022729"/>
    </source>
</evidence>
<evidence type="ECO:0000313" key="2">
    <source>
        <dbReference type="EMBL" id="OZI80402.1"/>
    </source>
</evidence>
<comment type="caution">
    <text evidence="2">The sequence shown here is derived from an EMBL/GenBank/DDBJ whole genome shotgun (WGS) entry which is preliminary data.</text>
</comment>
<dbReference type="Pfam" id="PF13343">
    <property type="entry name" value="SBP_bac_6"/>
    <property type="match status" value="1"/>
</dbReference>
<dbReference type="Proteomes" id="UP000216524">
    <property type="component" value="Unassembled WGS sequence"/>
</dbReference>
<reference evidence="2 3" key="1">
    <citation type="submission" date="2017-05" db="EMBL/GenBank/DDBJ databases">
        <title>Complete and WGS of Bordetella genogroups.</title>
        <authorList>
            <person name="Spilker T."/>
            <person name="Lipuma J."/>
        </authorList>
    </citation>
    <scope>NUCLEOTIDE SEQUENCE [LARGE SCALE GENOMIC DNA]</scope>
    <source>
        <strain evidence="2 3">AU3139</strain>
    </source>
</reference>
<dbReference type="PRINTS" id="PR00909">
    <property type="entry name" value="SPERMDNBNDNG"/>
</dbReference>
<keyword evidence="1" id="KW-0732">Signal</keyword>
<sequence length="386" mass="41608">MAQRLGQTHHRIADQQLAFLRLTARRAAGPDTGGTTMKPASKHCFARAMVAALACAAGGAWAADKGPLTVAVYGGIGEKTITECVIKPFTAATGVKVITDPGASALTMTKLNQQKSAPVIDVAWMDGGISELAWKAGLLEPLDPARMPNLENAIPQARYQDDGKIYAASTGYYALGILYNTELVKTPPTSWKDLWKDEYADLVALPSPDNAMGIPLLAHLAKLYGGGLDNPAPAIEQIRKLKVAAFWNSSGTATNMFQNEEIAVSPHFSTSAWTLIKNGQPLKYVAPSDGAVANDIRVHLVHGTPRRELAEQFINGIFTQETASCLARTFYAGPYVKDVKLPPDVAQYMPWGAQGTIDDVVIPDWLALNAKREALTDAWNKNIGRR</sequence>
<evidence type="ECO:0008006" key="4">
    <source>
        <dbReference type="Google" id="ProtNLM"/>
    </source>
</evidence>
<gene>
    <name evidence="2" type="ORF">CAL23_01330</name>
</gene>
<dbReference type="PANTHER" id="PTHR30006:SF2">
    <property type="entry name" value="ABC TRANSPORTER SUBSTRATE-BINDING PROTEIN"/>
    <property type="match status" value="1"/>
</dbReference>
<dbReference type="EMBL" id="NEVV01000001">
    <property type="protein sequence ID" value="OZI80402.1"/>
    <property type="molecule type" value="Genomic_DNA"/>
</dbReference>
<evidence type="ECO:0000313" key="3">
    <source>
        <dbReference type="Proteomes" id="UP000216524"/>
    </source>
</evidence>
<keyword evidence="3" id="KW-1185">Reference proteome</keyword>
<proteinExistence type="predicted"/>
<organism evidence="2 3">
    <name type="scientific">Bordetella genomosp. 6</name>
    <dbReference type="NCBI Taxonomy" id="463024"/>
    <lineage>
        <taxon>Bacteria</taxon>
        <taxon>Pseudomonadati</taxon>
        <taxon>Pseudomonadota</taxon>
        <taxon>Betaproteobacteria</taxon>
        <taxon>Burkholderiales</taxon>
        <taxon>Alcaligenaceae</taxon>
        <taxon>Bordetella</taxon>
    </lineage>
</organism>
<dbReference type="SUPFAM" id="SSF53850">
    <property type="entry name" value="Periplasmic binding protein-like II"/>
    <property type="match status" value="1"/>
</dbReference>